<dbReference type="InterPro" id="IPR000109">
    <property type="entry name" value="POT_fam"/>
</dbReference>
<evidence type="ECO:0000256" key="1">
    <source>
        <dbReference type="ARBA" id="ARBA00004141"/>
    </source>
</evidence>
<dbReference type="Pfam" id="PF00854">
    <property type="entry name" value="PTR2"/>
    <property type="match status" value="1"/>
</dbReference>
<dbReference type="STRING" id="22663.A0A218W6M3"/>
<evidence type="ECO:0000256" key="5">
    <source>
        <dbReference type="ARBA" id="ARBA00023136"/>
    </source>
</evidence>
<dbReference type="GO" id="GO:0022857">
    <property type="term" value="F:transmembrane transporter activity"/>
    <property type="evidence" value="ECO:0007669"/>
    <property type="project" value="InterPro"/>
</dbReference>
<evidence type="ECO:0000256" key="2">
    <source>
        <dbReference type="ARBA" id="ARBA00005982"/>
    </source>
</evidence>
<dbReference type="Proteomes" id="UP000197138">
    <property type="component" value="Unassembled WGS sequence"/>
</dbReference>
<dbReference type="Proteomes" id="UP000233551">
    <property type="component" value="Unassembled WGS sequence"/>
</dbReference>
<accession>A0A218W6M3</accession>
<keyword evidence="5" id="KW-0472">Membrane</keyword>
<dbReference type="EMBL" id="MTKT01005171">
    <property type="protein sequence ID" value="OWM68148.1"/>
    <property type="molecule type" value="Genomic_DNA"/>
</dbReference>
<dbReference type="InterPro" id="IPR036259">
    <property type="entry name" value="MFS_trans_sf"/>
</dbReference>
<reference evidence="6" key="2">
    <citation type="submission" date="2017-06" db="EMBL/GenBank/DDBJ databases">
        <title>The pomegranate genome and the genomics of punicalagin biosynthesis.</title>
        <authorList>
            <person name="Xu C."/>
        </authorList>
    </citation>
    <scope>NUCLEOTIDE SEQUENCE [LARGE SCALE GENOMIC DNA]</scope>
    <source>
        <tissue evidence="6">Fresh leaf</tissue>
    </source>
</reference>
<evidence type="ECO:0000313" key="8">
    <source>
        <dbReference type="Proteomes" id="UP000197138"/>
    </source>
</evidence>
<proteinExistence type="inferred from homology"/>
<evidence type="ECO:0000256" key="4">
    <source>
        <dbReference type="ARBA" id="ARBA00022989"/>
    </source>
</evidence>
<dbReference type="EMBL" id="PGOL01000604">
    <property type="protein sequence ID" value="PKI67415.1"/>
    <property type="molecule type" value="Genomic_DNA"/>
</dbReference>
<name>A0A218W6M3_PUNGR</name>
<comment type="caution">
    <text evidence="6">The sequence shown here is derived from an EMBL/GenBank/DDBJ whole genome shotgun (WGS) entry which is preliminary data.</text>
</comment>
<evidence type="ECO:0000256" key="3">
    <source>
        <dbReference type="ARBA" id="ARBA00022692"/>
    </source>
</evidence>
<reference evidence="7 9" key="3">
    <citation type="submission" date="2017-11" db="EMBL/GenBank/DDBJ databases">
        <title>De-novo sequencing of pomegranate (Punica granatum L.) genome.</title>
        <authorList>
            <person name="Akparov Z."/>
            <person name="Amiraslanov A."/>
            <person name="Hajiyeva S."/>
            <person name="Abbasov M."/>
            <person name="Kaur K."/>
            <person name="Hamwieh A."/>
            <person name="Solovyev V."/>
            <person name="Salamov A."/>
            <person name="Braich B."/>
            <person name="Kosarev P."/>
            <person name="Mahmoud A."/>
            <person name="Hajiyev E."/>
            <person name="Babayeva S."/>
            <person name="Izzatullayeva V."/>
            <person name="Mammadov A."/>
            <person name="Mammadov A."/>
            <person name="Sharifova S."/>
            <person name="Ojaghi J."/>
            <person name="Eynullazada K."/>
            <person name="Bayramov B."/>
            <person name="Abdulazimova A."/>
            <person name="Shahmuradov I."/>
        </authorList>
    </citation>
    <scope>NUCLEOTIDE SEQUENCE [LARGE SCALE GENOMIC DNA]</scope>
    <source>
        <strain evidence="7">AG2017</strain>
        <strain evidence="9">cv. AG2017</strain>
        <tissue evidence="7">Leaf</tissue>
    </source>
</reference>
<protein>
    <submittedName>
        <fullName evidence="6">Uncharacterized protein</fullName>
    </submittedName>
</protein>
<keyword evidence="4" id="KW-1133">Transmembrane helix</keyword>
<comment type="similarity">
    <text evidence="2">Belongs to the major facilitator superfamily. Proton-dependent oligopeptide transporter (POT/PTR) (TC 2.A.17) family.</text>
</comment>
<sequence>MNTFNIVSTSAFIPLYNKFIIPLFRKVTERELKPLSELKKIGIGLGILRVAMVLVGLVEQWKLSFWSDSREEKSSLNVFWQTPRYISCGGLGSIHICGLDGVLLIPVPRRAEEHWDRVVPVILSHKKLPLQHYLVSRDEVNLKEREG</sequence>
<reference evidence="8" key="1">
    <citation type="journal article" date="2017" name="Plant J.">
        <title>The pomegranate (Punica granatum L.) genome and the genomics of punicalagin biosynthesis.</title>
        <authorList>
            <person name="Qin G."/>
            <person name="Xu C."/>
            <person name="Ming R."/>
            <person name="Tang H."/>
            <person name="Guyot R."/>
            <person name="Kramer E.M."/>
            <person name="Hu Y."/>
            <person name="Yi X."/>
            <person name="Qi Y."/>
            <person name="Xu X."/>
            <person name="Gao Z."/>
            <person name="Pan H."/>
            <person name="Jian J."/>
            <person name="Tian Y."/>
            <person name="Yue Z."/>
            <person name="Xu Y."/>
        </authorList>
    </citation>
    <scope>NUCLEOTIDE SEQUENCE [LARGE SCALE GENOMIC DNA]</scope>
    <source>
        <strain evidence="8">cv. Dabenzi</strain>
    </source>
</reference>
<keyword evidence="3" id="KW-0812">Transmembrane</keyword>
<dbReference type="PANTHER" id="PTHR11654">
    <property type="entry name" value="OLIGOPEPTIDE TRANSPORTER-RELATED"/>
    <property type="match status" value="1"/>
</dbReference>
<keyword evidence="9" id="KW-1185">Reference proteome</keyword>
<organism evidence="6 8">
    <name type="scientific">Punica granatum</name>
    <name type="common">Pomegranate</name>
    <dbReference type="NCBI Taxonomy" id="22663"/>
    <lineage>
        <taxon>Eukaryota</taxon>
        <taxon>Viridiplantae</taxon>
        <taxon>Streptophyta</taxon>
        <taxon>Embryophyta</taxon>
        <taxon>Tracheophyta</taxon>
        <taxon>Spermatophyta</taxon>
        <taxon>Magnoliopsida</taxon>
        <taxon>eudicotyledons</taxon>
        <taxon>Gunneridae</taxon>
        <taxon>Pentapetalae</taxon>
        <taxon>rosids</taxon>
        <taxon>malvids</taxon>
        <taxon>Myrtales</taxon>
        <taxon>Lythraceae</taxon>
        <taxon>Punica</taxon>
    </lineage>
</organism>
<evidence type="ECO:0000313" key="6">
    <source>
        <dbReference type="EMBL" id="OWM68148.1"/>
    </source>
</evidence>
<gene>
    <name evidence="6" type="ORF">CDL15_Pgr016348</name>
    <name evidence="7" type="ORF">CRG98_012200</name>
</gene>
<evidence type="ECO:0000313" key="7">
    <source>
        <dbReference type="EMBL" id="PKI67415.1"/>
    </source>
</evidence>
<dbReference type="AlphaFoldDB" id="A0A218W6M3"/>
<dbReference type="Gene3D" id="1.20.1250.20">
    <property type="entry name" value="MFS general substrate transporter like domains"/>
    <property type="match status" value="1"/>
</dbReference>
<dbReference type="GO" id="GO:0016020">
    <property type="term" value="C:membrane"/>
    <property type="evidence" value="ECO:0007669"/>
    <property type="project" value="UniProtKB-SubCell"/>
</dbReference>
<evidence type="ECO:0000313" key="9">
    <source>
        <dbReference type="Proteomes" id="UP000233551"/>
    </source>
</evidence>
<comment type="subcellular location">
    <subcellularLocation>
        <location evidence="1">Membrane</location>
        <topology evidence="1">Multi-pass membrane protein</topology>
    </subcellularLocation>
</comment>